<reference evidence="2" key="1">
    <citation type="submission" date="2010-03" db="EMBL/GenBank/DDBJ databases">
        <title>Complete sequence of Mobiluncus curtisii ATCC 43063.</title>
        <authorList>
            <person name="Muzny D."/>
            <person name="Qin X."/>
            <person name="Deng J."/>
            <person name="Jiang H."/>
            <person name="Liu Y."/>
            <person name="Qu J."/>
            <person name="Song X.-Z."/>
            <person name="Zhang L."/>
            <person name="Thornton R."/>
            <person name="Coyle M."/>
            <person name="Francisco L."/>
            <person name="Jackson L."/>
            <person name="Javaid M."/>
            <person name="Korchina V."/>
            <person name="Kovar C."/>
            <person name="Mata R."/>
            <person name="Mathew T."/>
            <person name="Ngo R."/>
            <person name="Nguyen L."/>
            <person name="Nguyen N."/>
            <person name="Okwuonu G."/>
            <person name="Ongeri F."/>
            <person name="Pham C."/>
            <person name="Simmons D."/>
            <person name="Wilczek-Boney K."/>
            <person name="Hale W."/>
            <person name="Jakkamsetti A."/>
            <person name="Pham P."/>
            <person name="Ruth R."/>
            <person name="San Lucas F."/>
            <person name="Warren J."/>
            <person name="Zhang J."/>
            <person name="Zhao Z."/>
            <person name="Zhou C."/>
            <person name="Zhu D."/>
            <person name="Lee S."/>
            <person name="Bess C."/>
            <person name="Blankenburg K."/>
            <person name="Forbes L."/>
            <person name="Fu Q."/>
            <person name="Gubbala S."/>
            <person name="Hirani K."/>
            <person name="Jayaseelan J.C."/>
            <person name="Lara F."/>
            <person name="Munidasa M."/>
            <person name="Palculict T."/>
            <person name="Patil S."/>
            <person name="Pu L.-L."/>
            <person name="Saada N."/>
            <person name="Tang L."/>
            <person name="Weissenberger G."/>
            <person name="Zhu Y."/>
            <person name="Hemphill L."/>
            <person name="Shang Y."/>
            <person name="Youmans B."/>
            <person name="Ayvaz T."/>
            <person name="Ross M."/>
            <person name="Santibanez J."/>
            <person name="Aqrawi P."/>
            <person name="Gross S."/>
            <person name="Joshi V."/>
            <person name="Fowler G."/>
            <person name="Nazareth L."/>
            <person name="Reid J."/>
            <person name="Worley K."/>
            <person name="Petrosino J."/>
            <person name="Highlander S."/>
            <person name="Gibbs R."/>
            <person name="Gibbs R."/>
        </authorList>
    </citation>
    <scope>NUCLEOTIDE SEQUENCE [LARGE SCALE GENOMIC DNA]</scope>
    <source>
        <strain evidence="2">ATCC 43553</strain>
    </source>
</reference>
<dbReference type="Proteomes" id="UP000004510">
    <property type="component" value="Unassembled WGS sequence"/>
</dbReference>
<comment type="caution">
    <text evidence="1">The sequence shown here is derived from an EMBL/GenBank/DDBJ whole genome shotgun (WGS) entry which is preliminary data.</text>
</comment>
<proteinExistence type="predicted"/>
<evidence type="ECO:0000313" key="1">
    <source>
        <dbReference type="EMBL" id="EFF73025.1"/>
    </source>
</evidence>
<dbReference type="EMBL" id="ADMS01000128">
    <property type="protein sequence ID" value="EFF73025.1"/>
    <property type="molecule type" value="Genomic_DNA"/>
</dbReference>
<gene>
    <name evidence="1" type="ORF">HMPREF0004_5644</name>
</gene>
<dbReference type="PATRIC" id="fig|742159.3.peg.1353"/>
<name>D4XJJ7_9BURK</name>
<accession>D4XJJ7</accession>
<organism evidence="1 2">
    <name type="scientific">Achromobacter piechaudii ATCC 43553</name>
    <dbReference type="NCBI Taxonomy" id="742159"/>
    <lineage>
        <taxon>Bacteria</taxon>
        <taxon>Pseudomonadati</taxon>
        <taxon>Pseudomonadota</taxon>
        <taxon>Betaproteobacteria</taxon>
        <taxon>Burkholderiales</taxon>
        <taxon>Alcaligenaceae</taxon>
        <taxon>Achromobacter</taxon>
    </lineage>
</organism>
<protein>
    <submittedName>
        <fullName evidence="1">Uncharacterized protein</fullName>
    </submittedName>
</protein>
<evidence type="ECO:0000313" key="2">
    <source>
        <dbReference type="Proteomes" id="UP000004510"/>
    </source>
</evidence>
<dbReference type="AlphaFoldDB" id="D4XJJ7"/>
<dbReference type="HOGENOM" id="CLU_3228147_0_0_4"/>
<sequence length="43" mass="5008">MASLLLRKSYTQCVIFQEGLTLDPLRRRDAPPRTRIRQEAPPL</sequence>